<comment type="caution">
    <text evidence="3">The sequence shown here is derived from an EMBL/GenBank/DDBJ whole genome shotgun (WGS) entry which is preliminary data.</text>
</comment>
<sequence>MKKYFSLSVFLAASFFSGSSQAATLSFEGSAYGFRTVQFQTTPVTPAFNPAGAGAFKMSDGVDEFLAYCLDITRRLLNSSEYEQTKAPWSFNSLAGSLGRLQNVFDANYGANIDTADESAAFQMALWNTIYDSDWDLTAGTFRASSSAAVNSGAAVYLANAETYAGPKRYNLSFFEAVGTPQSQSLVTASAVPLPAAGLLLLSALGLGAVVSRRRNRA</sequence>
<dbReference type="Proteomes" id="UP000681356">
    <property type="component" value="Unassembled WGS sequence"/>
</dbReference>
<name>A0A8J8B8R3_9RHOB</name>
<organism evidence="3 4">
    <name type="scientific">Thetidibacter halocola</name>
    <dbReference type="NCBI Taxonomy" id="2827239"/>
    <lineage>
        <taxon>Bacteria</taxon>
        <taxon>Pseudomonadati</taxon>
        <taxon>Pseudomonadota</taxon>
        <taxon>Alphaproteobacteria</taxon>
        <taxon>Rhodobacterales</taxon>
        <taxon>Roseobacteraceae</taxon>
        <taxon>Thetidibacter</taxon>
    </lineage>
</organism>
<gene>
    <name evidence="3" type="ORF">KB874_04700</name>
</gene>
<evidence type="ECO:0000313" key="3">
    <source>
        <dbReference type="EMBL" id="MBS0123423.1"/>
    </source>
</evidence>
<accession>A0A8J8B8R3</accession>
<feature type="transmembrane region" description="Helical" evidence="1">
    <location>
        <begin position="192"/>
        <end position="211"/>
    </location>
</feature>
<keyword evidence="1" id="KW-0472">Membrane</keyword>
<reference evidence="3" key="1">
    <citation type="submission" date="2021-04" db="EMBL/GenBank/DDBJ databases">
        <authorList>
            <person name="Yoon J."/>
        </authorList>
    </citation>
    <scope>NUCLEOTIDE SEQUENCE</scope>
    <source>
        <strain evidence="3">KMU-90</strain>
    </source>
</reference>
<evidence type="ECO:0000313" key="4">
    <source>
        <dbReference type="Proteomes" id="UP000681356"/>
    </source>
</evidence>
<dbReference type="RefSeq" id="WP_212535402.1">
    <property type="nucleotide sequence ID" value="NZ_JAGTUU010000002.1"/>
</dbReference>
<feature type="signal peptide" evidence="2">
    <location>
        <begin position="1"/>
        <end position="22"/>
    </location>
</feature>
<protein>
    <recommendedName>
        <fullName evidence="5">VPLPA-CTERM sorting domain-containing protein</fullName>
    </recommendedName>
</protein>
<proteinExistence type="predicted"/>
<evidence type="ECO:0000256" key="1">
    <source>
        <dbReference type="SAM" id="Phobius"/>
    </source>
</evidence>
<keyword evidence="1" id="KW-0812">Transmembrane</keyword>
<keyword evidence="4" id="KW-1185">Reference proteome</keyword>
<dbReference type="AlphaFoldDB" id="A0A8J8B8R3"/>
<dbReference type="EMBL" id="JAGTUU010000002">
    <property type="protein sequence ID" value="MBS0123423.1"/>
    <property type="molecule type" value="Genomic_DNA"/>
</dbReference>
<keyword evidence="2" id="KW-0732">Signal</keyword>
<keyword evidence="1" id="KW-1133">Transmembrane helix</keyword>
<feature type="chain" id="PRO_5035216597" description="VPLPA-CTERM sorting domain-containing protein" evidence="2">
    <location>
        <begin position="23"/>
        <end position="218"/>
    </location>
</feature>
<evidence type="ECO:0008006" key="5">
    <source>
        <dbReference type="Google" id="ProtNLM"/>
    </source>
</evidence>
<evidence type="ECO:0000256" key="2">
    <source>
        <dbReference type="SAM" id="SignalP"/>
    </source>
</evidence>